<feature type="region of interest" description="Disordered" evidence="1">
    <location>
        <begin position="372"/>
        <end position="392"/>
    </location>
</feature>
<dbReference type="EMBL" id="WNJO01000009">
    <property type="protein sequence ID" value="MTV82657.1"/>
    <property type="molecule type" value="Genomic_DNA"/>
</dbReference>
<sequence length="428" mass="48989">MQQAEQTYQDLKDAHAQQRTKTFQDKRHTQVEARYKKLATPRFGNNLTALNWIYIGIALVAFTILQMIANGLSAWAGNQTIYHSTSRAATLANTHWDEFAALIGPVQTLVMIGITIYLFVLWRRDRRLLTKGPDTEALWQRAERQVPKLSIPKETTEPANLANARTQIAHYQALDVTPLKEKYQREIKQAQQKLDKDQQLYASFKPQLTDVQREDDANRTAFQTEIKTGQNAIYQQLVANFHQGCGVIAGIKLLISKLPPDYRDAEHLQRLIATVHYERPNSWQELMHTMRDKDQNEALLQTQQKTAQTLNAMHGDEVAAAKQQQAAMQKALGLVAEQNATLTNQNAILDTQNQKLAEQTQEMKTQDAIERQQSHQAAQDRQQAMRENRRYHSSMEKTAQKQADYLSGLAVSTNQLLAHYDQDFGHWF</sequence>
<evidence type="ECO:0000313" key="4">
    <source>
        <dbReference type="Proteomes" id="UP000466388"/>
    </source>
</evidence>
<accession>A0A7X2XVW7</accession>
<feature type="compositionally biased region" description="Basic and acidic residues" evidence="1">
    <location>
        <begin position="10"/>
        <end position="23"/>
    </location>
</feature>
<evidence type="ECO:0000256" key="1">
    <source>
        <dbReference type="SAM" id="MobiDB-lite"/>
    </source>
</evidence>
<dbReference type="AlphaFoldDB" id="A0A7X2XVW7"/>
<feature type="compositionally biased region" description="Basic and acidic residues" evidence="1">
    <location>
        <begin position="383"/>
        <end position="392"/>
    </location>
</feature>
<protein>
    <submittedName>
        <fullName evidence="3">Uncharacterized protein</fullName>
    </submittedName>
</protein>
<dbReference type="Proteomes" id="UP000466388">
    <property type="component" value="Unassembled WGS sequence"/>
</dbReference>
<feature type="region of interest" description="Disordered" evidence="1">
    <location>
        <begin position="1"/>
        <end position="23"/>
    </location>
</feature>
<keyword evidence="2" id="KW-1133">Transmembrane helix</keyword>
<name>A0A7X2XVW7_9LACO</name>
<feature type="transmembrane region" description="Helical" evidence="2">
    <location>
        <begin position="49"/>
        <end position="69"/>
    </location>
</feature>
<gene>
    <name evidence="3" type="ORF">GM612_08360</name>
</gene>
<keyword evidence="2" id="KW-0812">Transmembrane</keyword>
<reference evidence="3 4" key="1">
    <citation type="submission" date="2019-11" db="EMBL/GenBank/DDBJ databases">
        <title>Lactobacillus sp. nov. CRM56-3, isolated from fermented tea leaves.</title>
        <authorList>
            <person name="Phuengjayaem S."/>
            <person name="Tanasupawat S."/>
        </authorList>
    </citation>
    <scope>NUCLEOTIDE SEQUENCE [LARGE SCALE GENOMIC DNA]</scope>
    <source>
        <strain evidence="3 4">CRM56-3</strain>
    </source>
</reference>
<proteinExistence type="predicted"/>
<evidence type="ECO:0000313" key="3">
    <source>
        <dbReference type="EMBL" id="MTV82657.1"/>
    </source>
</evidence>
<evidence type="ECO:0000256" key="2">
    <source>
        <dbReference type="SAM" id="Phobius"/>
    </source>
</evidence>
<keyword evidence="2" id="KW-0472">Membrane</keyword>
<keyword evidence="4" id="KW-1185">Reference proteome</keyword>
<organism evidence="3 4">
    <name type="scientific">Secundilactobacillus folii</name>
    <dbReference type="NCBI Taxonomy" id="2678357"/>
    <lineage>
        <taxon>Bacteria</taxon>
        <taxon>Bacillati</taxon>
        <taxon>Bacillota</taxon>
        <taxon>Bacilli</taxon>
        <taxon>Lactobacillales</taxon>
        <taxon>Lactobacillaceae</taxon>
        <taxon>Secundilactobacillus</taxon>
    </lineage>
</organism>
<comment type="caution">
    <text evidence="3">The sequence shown here is derived from an EMBL/GenBank/DDBJ whole genome shotgun (WGS) entry which is preliminary data.</text>
</comment>
<dbReference type="RefSeq" id="WP_155431928.1">
    <property type="nucleotide sequence ID" value="NZ_WNJO01000009.1"/>
</dbReference>
<feature type="transmembrane region" description="Helical" evidence="2">
    <location>
        <begin position="99"/>
        <end position="122"/>
    </location>
</feature>